<feature type="domain" description="Fork-head" evidence="4">
    <location>
        <begin position="11"/>
        <end position="121"/>
    </location>
</feature>
<dbReference type="InterPro" id="IPR036390">
    <property type="entry name" value="WH_DNA-bd_sf"/>
</dbReference>
<feature type="DNA-binding region" description="Fork-head" evidence="2">
    <location>
        <begin position="11"/>
        <end position="121"/>
    </location>
</feature>
<keyword evidence="2" id="KW-0539">Nucleus</keyword>
<dbReference type="Gene3D" id="1.10.10.10">
    <property type="entry name" value="Winged helix-like DNA-binding domain superfamily/Winged helix DNA-binding domain"/>
    <property type="match status" value="1"/>
</dbReference>
<feature type="transmembrane region" description="Helical" evidence="3">
    <location>
        <begin position="12"/>
        <end position="31"/>
    </location>
</feature>
<dbReference type="Proteomes" id="UP000095287">
    <property type="component" value="Unplaced"/>
</dbReference>
<dbReference type="GO" id="GO:0003700">
    <property type="term" value="F:DNA-binding transcription factor activity"/>
    <property type="evidence" value="ECO:0007669"/>
    <property type="project" value="InterPro"/>
</dbReference>
<dbReference type="PROSITE" id="PS50039">
    <property type="entry name" value="FORK_HEAD_3"/>
    <property type="match status" value="1"/>
</dbReference>
<dbReference type="InterPro" id="IPR001766">
    <property type="entry name" value="Fork_head_dom"/>
</dbReference>
<dbReference type="WBParaSite" id="L893_g4618.t1">
    <property type="protein sequence ID" value="L893_g4618.t1"/>
    <property type="gene ID" value="L893_g4618"/>
</dbReference>
<reference evidence="6" key="1">
    <citation type="submission" date="2016-11" db="UniProtKB">
        <authorList>
            <consortium name="WormBaseParasite"/>
        </authorList>
    </citation>
    <scope>IDENTIFICATION</scope>
</reference>
<dbReference type="GO" id="GO:0043565">
    <property type="term" value="F:sequence-specific DNA binding"/>
    <property type="evidence" value="ECO:0007669"/>
    <property type="project" value="InterPro"/>
</dbReference>
<dbReference type="AlphaFoldDB" id="A0A1I8ADD0"/>
<protein>
    <submittedName>
        <fullName evidence="6">Fork-head domain-containing protein</fullName>
    </submittedName>
</protein>
<dbReference type="GO" id="GO:0005634">
    <property type="term" value="C:nucleus"/>
    <property type="evidence" value="ECO:0007669"/>
    <property type="project" value="UniProtKB-SubCell"/>
</dbReference>
<organism evidence="5 6">
    <name type="scientific">Steinernema glaseri</name>
    <dbReference type="NCBI Taxonomy" id="37863"/>
    <lineage>
        <taxon>Eukaryota</taxon>
        <taxon>Metazoa</taxon>
        <taxon>Ecdysozoa</taxon>
        <taxon>Nematoda</taxon>
        <taxon>Chromadorea</taxon>
        <taxon>Rhabditida</taxon>
        <taxon>Tylenchina</taxon>
        <taxon>Panagrolaimomorpha</taxon>
        <taxon>Strongyloidoidea</taxon>
        <taxon>Steinernematidae</taxon>
        <taxon>Steinernema</taxon>
    </lineage>
</organism>
<keyword evidence="3" id="KW-0472">Membrane</keyword>
<name>A0A1I8ADD0_9BILA</name>
<comment type="subcellular location">
    <subcellularLocation>
        <location evidence="2">Nucleus</location>
    </subcellularLocation>
</comment>
<evidence type="ECO:0000313" key="5">
    <source>
        <dbReference type="Proteomes" id="UP000095287"/>
    </source>
</evidence>
<evidence type="ECO:0000256" key="3">
    <source>
        <dbReference type="SAM" id="Phobius"/>
    </source>
</evidence>
<keyword evidence="3" id="KW-0812">Transmembrane</keyword>
<dbReference type="Pfam" id="PF00250">
    <property type="entry name" value="Forkhead"/>
    <property type="match status" value="1"/>
</dbReference>
<keyword evidence="1 2" id="KW-0238">DNA-binding</keyword>
<proteinExistence type="predicted"/>
<dbReference type="InterPro" id="IPR036388">
    <property type="entry name" value="WH-like_DNA-bd_sf"/>
</dbReference>
<sequence>MAPKKQHQQNQYGLSYSAMVILVIQNAPVLLKGLPLCNRGTSVKDIYTYLKAHVKPLAQMGQKEWEKTERVIRHTLSQTTYFHRFSTDEDGRPVLVASKEDGGLKGSLWTLHPAPGESVDK</sequence>
<evidence type="ECO:0000259" key="4">
    <source>
        <dbReference type="PROSITE" id="PS50039"/>
    </source>
</evidence>
<keyword evidence="3" id="KW-1133">Transmembrane helix</keyword>
<evidence type="ECO:0000256" key="1">
    <source>
        <dbReference type="ARBA" id="ARBA00023125"/>
    </source>
</evidence>
<dbReference type="SUPFAM" id="SSF46785">
    <property type="entry name" value="Winged helix' DNA-binding domain"/>
    <property type="match status" value="1"/>
</dbReference>
<evidence type="ECO:0000313" key="6">
    <source>
        <dbReference type="WBParaSite" id="L893_g4618.t1"/>
    </source>
</evidence>
<keyword evidence="5" id="KW-1185">Reference proteome</keyword>
<evidence type="ECO:0000256" key="2">
    <source>
        <dbReference type="PROSITE-ProRule" id="PRU00089"/>
    </source>
</evidence>
<accession>A0A1I8ADD0</accession>